<feature type="domain" description="Thioesterase" evidence="19">
    <location>
        <begin position="63"/>
        <end position="137"/>
    </location>
</feature>
<evidence type="ECO:0000256" key="5">
    <source>
        <dbReference type="ARBA" id="ARBA00008324"/>
    </source>
</evidence>
<dbReference type="GO" id="GO:0047617">
    <property type="term" value="F:fatty acyl-CoA hydrolase activity"/>
    <property type="evidence" value="ECO:0007669"/>
    <property type="project" value="InterPro"/>
</dbReference>
<keyword evidence="11" id="KW-0206">Cytoskeleton</keyword>
<evidence type="ECO:0000313" key="21">
    <source>
        <dbReference type="Proteomes" id="UP001054889"/>
    </source>
</evidence>
<evidence type="ECO:0000256" key="3">
    <source>
        <dbReference type="ARBA" id="ARBA00004186"/>
    </source>
</evidence>
<dbReference type="InterPro" id="IPR029069">
    <property type="entry name" value="HotDog_dom_sf"/>
</dbReference>
<evidence type="ECO:0000259" key="19">
    <source>
        <dbReference type="Pfam" id="PF03061"/>
    </source>
</evidence>
<dbReference type="SUPFAM" id="SSF54637">
    <property type="entry name" value="Thioesterase/thiol ester dehydrase-isomerase"/>
    <property type="match status" value="1"/>
</dbReference>
<comment type="function">
    <text evidence="14">Catalyzes the hydrolysis of acyl-CoAs into free fatty acids and coenzyme A (CoASH), regulating their respective intracellular levels. Has acyl-CoA thioesterase activity towards medium (C12) and long-chain (C18) fatty acyl-CoA substrates. Can also hydrolyze 3-hydroxyphenylacetyl-CoA and 3,4-dihydroxyphenylacetyl-CoA (in vitro). May play a role in controlling adaptive thermogenesis.</text>
</comment>
<evidence type="ECO:0000313" key="20">
    <source>
        <dbReference type="EMBL" id="GJN27580.1"/>
    </source>
</evidence>
<name>A0AAV5EZE5_ELECO</name>
<evidence type="ECO:0000256" key="17">
    <source>
        <dbReference type="ARBA" id="ARBA00081533"/>
    </source>
</evidence>
<accession>A0AAV5EZE5</accession>
<dbReference type="PANTHER" id="PTHR21660">
    <property type="entry name" value="THIOESTERASE SUPERFAMILY MEMBER-RELATED"/>
    <property type="match status" value="1"/>
</dbReference>
<organism evidence="20 21">
    <name type="scientific">Eleusine coracana subsp. coracana</name>
    <dbReference type="NCBI Taxonomy" id="191504"/>
    <lineage>
        <taxon>Eukaryota</taxon>
        <taxon>Viridiplantae</taxon>
        <taxon>Streptophyta</taxon>
        <taxon>Embryophyta</taxon>
        <taxon>Tracheophyta</taxon>
        <taxon>Spermatophyta</taxon>
        <taxon>Magnoliopsida</taxon>
        <taxon>Liliopsida</taxon>
        <taxon>Poales</taxon>
        <taxon>Poaceae</taxon>
        <taxon>PACMAD clade</taxon>
        <taxon>Chloridoideae</taxon>
        <taxon>Cynodonteae</taxon>
        <taxon>Eleusininae</taxon>
        <taxon>Eleusine</taxon>
    </lineage>
</organism>
<proteinExistence type="inferred from homology"/>
<gene>
    <name evidence="20" type="primary">gb15611</name>
    <name evidence="20" type="ORF">PR202_gb15611</name>
</gene>
<evidence type="ECO:0000256" key="4">
    <source>
        <dbReference type="ARBA" id="ARBA00004514"/>
    </source>
</evidence>
<evidence type="ECO:0000256" key="6">
    <source>
        <dbReference type="ARBA" id="ARBA00022490"/>
    </source>
</evidence>
<evidence type="ECO:0000256" key="2">
    <source>
        <dbReference type="ARBA" id="ARBA00004173"/>
    </source>
</evidence>
<dbReference type="GO" id="GO:0005819">
    <property type="term" value="C:spindle"/>
    <property type="evidence" value="ECO:0007669"/>
    <property type="project" value="UniProtKB-SubCell"/>
</dbReference>
<evidence type="ECO:0000256" key="1">
    <source>
        <dbReference type="ARBA" id="ARBA00004123"/>
    </source>
</evidence>
<evidence type="ECO:0000256" key="8">
    <source>
        <dbReference type="ARBA" id="ARBA00022990"/>
    </source>
</evidence>
<dbReference type="CDD" id="cd03443">
    <property type="entry name" value="PaaI_thioesterase"/>
    <property type="match status" value="1"/>
</dbReference>
<dbReference type="InterPro" id="IPR006683">
    <property type="entry name" value="Thioestr_dom"/>
</dbReference>
<keyword evidence="8" id="KW-0007">Acetylation</keyword>
<protein>
    <recommendedName>
        <fullName evidence="16">Acyl-coenzyme A thioesterase 13</fullName>
    </recommendedName>
    <alternativeName>
        <fullName evidence="17">Hotdog-fold thioesterase superfamily member 2</fullName>
    </alternativeName>
    <alternativeName>
        <fullName evidence="18">Thioesterase superfamily member 2</fullName>
    </alternativeName>
</protein>
<comment type="subcellular location">
    <subcellularLocation>
        <location evidence="3">Cytoplasm</location>
        <location evidence="3">Cytoskeleton</location>
        <location evidence="3">Spindle</location>
    </subcellularLocation>
    <subcellularLocation>
        <location evidence="4">Cytoplasm</location>
        <location evidence="4">Cytosol</location>
    </subcellularLocation>
    <subcellularLocation>
        <location evidence="2">Mitochondrion</location>
    </subcellularLocation>
    <subcellularLocation>
        <location evidence="1">Nucleus</location>
    </subcellularLocation>
</comment>
<dbReference type="InterPro" id="IPR039298">
    <property type="entry name" value="ACOT13"/>
</dbReference>
<dbReference type="PANTHER" id="PTHR21660:SF37">
    <property type="entry name" value="OS04G0436100 PROTEIN"/>
    <property type="match status" value="1"/>
</dbReference>
<dbReference type="GO" id="GO:0005739">
    <property type="term" value="C:mitochondrion"/>
    <property type="evidence" value="ECO:0007669"/>
    <property type="project" value="UniProtKB-SubCell"/>
</dbReference>
<keyword evidence="6" id="KW-0963">Cytoplasm</keyword>
<dbReference type="Proteomes" id="UP001054889">
    <property type="component" value="Unassembled WGS sequence"/>
</dbReference>
<dbReference type="GO" id="GO:0005634">
    <property type="term" value="C:nucleus"/>
    <property type="evidence" value="ECO:0007669"/>
    <property type="project" value="UniProtKB-SubCell"/>
</dbReference>
<evidence type="ECO:0000256" key="12">
    <source>
        <dbReference type="ARBA" id="ARBA00023242"/>
    </source>
</evidence>
<evidence type="ECO:0000256" key="11">
    <source>
        <dbReference type="ARBA" id="ARBA00023212"/>
    </source>
</evidence>
<keyword evidence="9" id="KW-0443">Lipid metabolism</keyword>
<evidence type="ECO:0000256" key="9">
    <source>
        <dbReference type="ARBA" id="ARBA00023098"/>
    </source>
</evidence>
<keyword evidence="7" id="KW-0378">Hydrolase</keyword>
<dbReference type="GO" id="GO:0005829">
    <property type="term" value="C:cytosol"/>
    <property type="evidence" value="ECO:0007669"/>
    <property type="project" value="UniProtKB-SubCell"/>
</dbReference>
<dbReference type="Pfam" id="PF03061">
    <property type="entry name" value="4HBT"/>
    <property type="match status" value="1"/>
</dbReference>
<evidence type="ECO:0000256" key="14">
    <source>
        <dbReference type="ARBA" id="ARBA00058205"/>
    </source>
</evidence>
<dbReference type="EMBL" id="BQKI01000079">
    <property type="protein sequence ID" value="GJN27580.1"/>
    <property type="molecule type" value="Genomic_DNA"/>
</dbReference>
<reference evidence="20" key="1">
    <citation type="journal article" date="2018" name="DNA Res.">
        <title>Multiple hybrid de novo genome assembly of finger millet, an orphan allotetraploid crop.</title>
        <authorList>
            <person name="Hatakeyama M."/>
            <person name="Aluri S."/>
            <person name="Balachadran M.T."/>
            <person name="Sivarajan S.R."/>
            <person name="Patrignani A."/>
            <person name="Gruter S."/>
            <person name="Poveda L."/>
            <person name="Shimizu-Inatsugi R."/>
            <person name="Baeten J."/>
            <person name="Francoijs K.J."/>
            <person name="Nataraja K.N."/>
            <person name="Reddy Y.A.N."/>
            <person name="Phadnis S."/>
            <person name="Ravikumar R.L."/>
            <person name="Schlapbach R."/>
            <person name="Sreeman S.M."/>
            <person name="Shimizu K.K."/>
        </authorList>
    </citation>
    <scope>NUCLEOTIDE SEQUENCE</scope>
</reference>
<comment type="catalytic activity">
    <reaction evidence="13">
        <text>a fatty acyl-CoA + H2O = a fatty acid + CoA + H(+)</text>
        <dbReference type="Rhea" id="RHEA:16781"/>
        <dbReference type="ChEBI" id="CHEBI:15377"/>
        <dbReference type="ChEBI" id="CHEBI:15378"/>
        <dbReference type="ChEBI" id="CHEBI:28868"/>
        <dbReference type="ChEBI" id="CHEBI:57287"/>
        <dbReference type="ChEBI" id="CHEBI:77636"/>
    </reaction>
    <physiologicalReaction direction="left-to-right" evidence="13">
        <dbReference type="Rhea" id="RHEA:16782"/>
    </physiologicalReaction>
</comment>
<evidence type="ECO:0000256" key="10">
    <source>
        <dbReference type="ARBA" id="ARBA00023128"/>
    </source>
</evidence>
<evidence type="ECO:0000256" key="7">
    <source>
        <dbReference type="ARBA" id="ARBA00022801"/>
    </source>
</evidence>
<evidence type="ECO:0000256" key="16">
    <source>
        <dbReference type="ARBA" id="ARBA00067273"/>
    </source>
</evidence>
<dbReference type="GO" id="GO:0006629">
    <property type="term" value="P:lipid metabolic process"/>
    <property type="evidence" value="ECO:0007669"/>
    <property type="project" value="UniProtKB-KW"/>
</dbReference>
<keyword evidence="12" id="KW-0539">Nucleus</keyword>
<comment type="caution">
    <text evidence="20">The sequence shown here is derived from an EMBL/GenBank/DDBJ whole genome shotgun (WGS) entry which is preliminary data.</text>
</comment>
<keyword evidence="10" id="KW-0496">Mitochondrion</keyword>
<dbReference type="AlphaFoldDB" id="A0AAV5EZE5"/>
<dbReference type="FunFam" id="3.10.129.10:FF:000021">
    <property type="entry name" value="Acyl-coenzyme A thioesterase 13"/>
    <property type="match status" value="1"/>
</dbReference>
<comment type="similarity">
    <text evidence="5">Belongs to the thioesterase PaaI family.</text>
</comment>
<comment type="subunit">
    <text evidence="15">Homotetramer. Interacts with PCTP.</text>
</comment>
<evidence type="ECO:0000256" key="13">
    <source>
        <dbReference type="ARBA" id="ARBA00052976"/>
    </source>
</evidence>
<reference evidence="20" key="2">
    <citation type="submission" date="2021-12" db="EMBL/GenBank/DDBJ databases">
        <title>Resequencing data analysis of finger millet.</title>
        <authorList>
            <person name="Hatakeyama M."/>
            <person name="Aluri S."/>
            <person name="Balachadran M.T."/>
            <person name="Sivarajan S.R."/>
            <person name="Poveda L."/>
            <person name="Shimizu-Inatsugi R."/>
            <person name="Schlapbach R."/>
            <person name="Sreeman S.M."/>
            <person name="Shimizu K.K."/>
        </authorList>
    </citation>
    <scope>NUCLEOTIDE SEQUENCE</scope>
</reference>
<sequence length="154" mass="15987">MDPEAVRRTLEPSASAAEITGSATPQSAFYDPFVINGVSLEAAEHGRVLCSFVVTPRIATPAGYLSSGVTATLADQLGSAVFFSSGLVTSGVSVEIGLSFVDVAAVGEEIEVEGKLLRAGKSVGVVSVDFRKKKTGKLIAQGRHTKYLAVSSRL</sequence>
<evidence type="ECO:0000256" key="15">
    <source>
        <dbReference type="ARBA" id="ARBA00064709"/>
    </source>
</evidence>
<dbReference type="Gene3D" id="3.10.129.10">
    <property type="entry name" value="Hotdog Thioesterase"/>
    <property type="match status" value="1"/>
</dbReference>
<keyword evidence="21" id="KW-1185">Reference proteome</keyword>
<evidence type="ECO:0000256" key="18">
    <source>
        <dbReference type="ARBA" id="ARBA00083956"/>
    </source>
</evidence>